<reference evidence="2" key="2">
    <citation type="journal article" date="2023" name="Science">
        <title>Genomic signatures of disease resistance in endangered staghorn corals.</title>
        <authorList>
            <person name="Vollmer S.V."/>
            <person name="Selwyn J.D."/>
            <person name="Despard B.A."/>
            <person name="Roesel C.L."/>
        </authorList>
    </citation>
    <scope>NUCLEOTIDE SEQUENCE</scope>
    <source>
        <strain evidence="2">K2</strain>
    </source>
</reference>
<evidence type="ECO:0000313" key="2">
    <source>
        <dbReference type="EMBL" id="KAK2553234.1"/>
    </source>
</evidence>
<evidence type="ECO:0000313" key="3">
    <source>
        <dbReference type="Proteomes" id="UP001249851"/>
    </source>
</evidence>
<dbReference type="Proteomes" id="UP001249851">
    <property type="component" value="Unassembled WGS sequence"/>
</dbReference>
<comment type="caution">
    <text evidence="2">The sequence shown here is derived from an EMBL/GenBank/DDBJ whole genome shotgun (WGS) entry which is preliminary data.</text>
</comment>
<organism evidence="2 3">
    <name type="scientific">Acropora cervicornis</name>
    <name type="common">Staghorn coral</name>
    <dbReference type="NCBI Taxonomy" id="6130"/>
    <lineage>
        <taxon>Eukaryota</taxon>
        <taxon>Metazoa</taxon>
        <taxon>Cnidaria</taxon>
        <taxon>Anthozoa</taxon>
        <taxon>Hexacorallia</taxon>
        <taxon>Scleractinia</taxon>
        <taxon>Astrocoeniina</taxon>
        <taxon>Acroporidae</taxon>
        <taxon>Acropora</taxon>
    </lineage>
</organism>
<evidence type="ECO:0000256" key="1">
    <source>
        <dbReference type="SAM" id="MobiDB-lite"/>
    </source>
</evidence>
<dbReference type="EMBL" id="JARQWQ010000079">
    <property type="protein sequence ID" value="KAK2553234.1"/>
    <property type="molecule type" value="Genomic_DNA"/>
</dbReference>
<accession>A0AAD9UX43</accession>
<sequence length="98" mass="11092">MTGPQFNLCLQEGVRQTKRLTTGMEMAERILNGTSSLQPGQRPIHSTSGKKIHRTSGKQFRYQDILREIAIFKSQMRELGIIIGTYLFGFNSMQAMIA</sequence>
<keyword evidence="3" id="KW-1185">Reference proteome</keyword>
<gene>
    <name evidence="2" type="ORF">P5673_025432</name>
</gene>
<proteinExistence type="predicted"/>
<dbReference type="AlphaFoldDB" id="A0AAD9UX43"/>
<feature type="region of interest" description="Disordered" evidence="1">
    <location>
        <begin position="33"/>
        <end position="56"/>
    </location>
</feature>
<feature type="compositionally biased region" description="Polar residues" evidence="1">
    <location>
        <begin position="33"/>
        <end position="47"/>
    </location>
</feature>
<name>A0AAD9UX43_ACRCE</name>
<reference evidence="2" key="1">
    <citation type="journal article" date="2023" name="G3 (Bethesda)">
        <title>Whole genome assembly and annotation of the endangered Caribbean coral Acropora cervicornis.</title>
        <authorList>
            <person name="Selwyn J.D."/>
            <person name="Vollmer S.V."/>
        </authorList>
    </citation>
    <scope>NUCLEOTIDE SEQUENCE</scope>
    <source>
        <strain evidence="2">K2</strain>
    </source>
</reference>
<protein>
    <submittedName>
        <fullName evidence="2">Uncharacterized protein</fullName>
    </submittedName>
</protein>